<dbReference type="OrthoDB" id="9812295at2"/>
<proteinExistence type="predicted"/>
<dbReference type="Proteomes" id="UP000253094">
    <property type="component" value="Unassembled WGS sequence"/>
</dbReference>
<evidence type="ECO:0000313" key="2">
    <source>
        <dbReference type="EMBL" id="RCG30957.1"/>
    </source>
</evidence>
<dbReference type="PANTHER" id="PTHR30543:SF21">
    <property type="entry name" value="NAD(P)H-DEPENDENT FMN REDUCTASE LOT6"/>
    <property type="match status" value="1"/>
</dbReference>
<name>A0A367FMK8_9ACTN</name>
<dbReference type="SUPFAM" id="SSF52218">
    <property type="entry name" value="Flavoproteins"/>
    <property type="match status" value="1"/>
</dbReference>
<feature type="domain" description="NADPH-dependent FMN reductase-like" evidence="1">
    <location>
        <begin position="31"/>
        <end position="163"/>
    </location>
</feature>
<accession>A0A367FMK8</accession>
<keyword evidence="3" id="KW-1185">Reference proteome</keyword>
<evidence type="ECO:0000259" key="1">
    <source>
        <dbReference type="Pfam" id="PF03358"/>
    </source>
</evidence>
<dbReference type="GO" id="GO:0010181">
    <property type="term" value="F:FMN binding"/>
    <property type="evidence" value="ECO:0007669"/>
    <property type="project" value="TreeGrafter"/>
</dbReference>
<gene>
    <name evidence="2" type="ORF">DQ384_13465</name>
</gene>
<protein>
    <submittedName>
        <fullName evidence="2">NAD(P)H-dependent oxidoreductase</fullName>
    </submittedName>
</protein>
<dbReference type="Pfam" id="PF03358">
    <property type="entry name" value="FMN_red"/>
    <property type="match status" value="1"/>
</dbReference>
<dbReference type="InterPro" id="IPR005025">
    <property type="entry name" value="FMN_Rdtase-like_dom"/>
</dbReference>
<dbReference type="InterPro" id="IPR050712">
    <property type="entry name" value="NAD(P)H-dep_reductase"/>
</dbReference>
<dbReference type="AlphaFoldDB" id="A0A367FMK8"/>
<evidence type="ECO:0000313" key="3">
    <source>
        <dbReference type="Proteomes" id="UP000253094"/>
    </source>
</evidence>
<dbReference type="EMBL" id="QOIL01000006">
    <property type="protein sequence ID" value="RCG30957.1"/>
    <property type="molecule type" value="Genomic_DNA"/>
</dbReference>
<dbReference type="Gene3D" id="3.40.50.360">
    <property type="match status" value="1"/>
</dbReference>
<reference evidence="2 3" key="1">
    <citation type="submission" date="2018-06" db="EMBL/GenBank/DDBJ databases">
        <title>Sphaerisporangium craniellae sp. nov., isolated from a marine sponge in the South China Sea.</title>
        <authorList>
            <person name="Li L."/>
        </authorList>
    </citation>
    <scope>NUCLEOTIDE SEQUENCE [LARGE SCALE GENOMIC DNA]</scope>
    <source>
        <strain evidence="2 3">CCTCC AA 208026</strain>
    </source>
</reference>
<dbReference type="PANTHER" id="PTHR30543">
    <property type="entry name" value="CHROMATE REDUCTASE"/>
    <property type="match status" value="1"/>
</dbReference>
<dbReference type="GO" id="GO:0005829">
    <property type="term" value="C:cytosol"/>
    <property type="evidence" value="ECO:0007669"/>
    <property type="project" value="TreeGrafter"/>
</dbReference>
<organism evidence="2 3">
    <name type="scientific">Sphaerisporangium album</name>
    <dbReference type="NCBI Taxonomy" id="509200"/>
    <lineage>
        <taxon>Bacteria</taxon>
        <taxon>Bacillati</taxon>
        <taxon>Actinomycetota</taxon>
        <taxon>Actinomycetes</taxon>
        <taxon>Streptosporangiales</taxon>
        <taxon>Streptosporangiaceae</taxon>
        <taxon>Sphaerisporangium</taxon>
    </lineage>
</organism>
<dbReference type="GO" id="GO:0016491">
    <property type="term" value="F:oxidoreductase activity"/>
    <property type="evidence" value="ECO:0007669"/>
    <property type="project" value="InterPro"/>
</dbReference>
<comment type="caution">
    <text evidence="2">The sequence shown here is derived from an EMBL/GenBank/DDBJ whole genome shotgun (WGS) entry which is preliminary data.</text>
</comment>
<dbReference type="InterPro" id="IPR029039">
    <property type="entry name" value="Flavoprotein-like_sf"/>
</dbReference>
<sequence length="219" mass="23744">MFARRFPGQRHSCDRFHRGGRAIAPDSGVTMKVVGIAGSLLSQAYVRRLLDAAGKELPTSADFRIWDGLDRIPPVSGDTLPRPVEDLCQALSAADGVIIAAPAHSVLPAQLVHALDWMSSSHGNWALLGKPVIVLTSCVHPYESMWTQTLLRRSLSAAGALVHSADLPTKPTPTRFDPDGRLADPKARHHLRKALTHLRPPTLTATITIPTQRTMTSAH</sequence>